<organism evidence="2 3">
    <name type="scientific">Pseudomonas syringae pv. actinidiae</name>
    <dbReference type="NCBI Taxonomy" id="103796"/>
    <lineage>
        <taxon>Bacteria</taxon>
        <taxon>Pseudomonadati</taxon>
        <taxon>Pseudomonadota</taxon>
        <taxon>Gammaproteobacteria</taxon>
        <taxon>Pseudomonadales</taxon>
        <taxon>Pseudomonadaceae</taxon>
        <taxon>Pseudomonas</taxon>
        <taxon>Pseudomonas syringae</taxon>
    </lineage>
</organism>
<evidence type="ECO:0000256" key="1">
    <source>
        <dbReference type="SAM" id="MobiDB-lite"/>
    </source>
</evidence>
<name>A0A3M4K2C3_PSESF</name>
<accession>A0A3M4K2C3</accession>
<dbReference type="EMBL" id="RBRB01000435">
    <property type="protein sequence ID" value="RMQ23390.1"/>
    <property type="molecule type" value="Genomic_DNA"/>
</dbReference>
<feature type="region of interest" description="Disordered" evidence="1">
    <location>
        <begin position="1"/>
        <end position="47"/>
    </location>
</feature>
<dbReference type="AlphaFoldDB" id="A0A3M4K2C3"/>
<protein>
    <submittedName>
        <fullName evidence="2">Uncharacterized protein</fullName>
    </submittedName>
</protein>
<proteinExistence type="predicted"/>
<evidence type="ECO:0000313" key="3">
    <source>
        <dbReference type="Proteomes" id="UP000273140"/>
    </source>
</evidence>
<dbReference type="Proteomes" id="UP000273140">
    <property type="component" value="Unassembled WGS sequence"/>
</dbReference>
<feature type="compositionally biased region" description="Basic and acidic residues" evidence="1">
    <location>
        <begin position="38"/>
        <end position="47"/>
    </location>
</feature>
<evidence type="ECO:0000313" key="2">
    <source>
        <dbReference type="EMBL" id="RMQ23390.1"/>
    </source>
</evidence>
<comment type="caution">
    <text evidence="2">The sequence shown here is derived from an EMBL/GenBank/DDBJ whole genome shotgun (WGS) entry which is preliminary data.</text>
</comment>
<reference evidence="2 3" key="1">
    <citation type="submission" date="2018-08" db="EMBL/GenBank/DDBJ databases">
        <title>Recombination of ecologically and evolutionarily significant loci maintains genetic cohesion in the Pseudomonas syringae species complex.</title>
        <authorList>
            <person name="Dillon M."/>
            <person name="Thakur S."/>
            <person name="Almeida R.N.D."/>
            <person name="Weir B.S."/>
            <person name="Guttman D.S."/>
        </authorList>
    </citation>
    <scope>NUCLEOTIDE SEQUENCE [LARGE SCALE GENOMIC DNA]</scope>
    <source>
        <strain evidence="2 3">ICMP 19074</strain>
    </source>
</reference>
<gene>
    <name evidence="2" type="ORF">ALQ07_05410</name>
</gene>
<sequence>MAGDGHRQRVGTAGIGDGPNRAGHAQLPGDVGVSGGRSGRDVSERLPDTLLKHRATDVQRQREAGRGRLNKADDGRNQRFELCVCADQVGVGKLVLKAPNQHVGVIPEGNRADPLAAGRHQNRPQRTFAQRESDIDVGAARPVFGRFHAEHVLRSLIETTVGVVARLVQRAGDGHTLAKLGLHPRAHGRNAVGLGREPGNFLERAVKMKAAHPDRFCQLGQIGHRIAGVYHSARLSDCRRMFEIDALLILSAAPGGPKTGGFGLARAVKEHDIFRPWQPARAAGCAIDTGRAHRVDKISTYRRTRAAVEQNIPARVIFSAQCLLWRRGVDAVHVLPCLEFQ</sequence>